<evidence type="ECO:0000313" key="3">
    <source>
        <dbReference type="EMBL" id="NIH52715.1"/>
    </source>
</evidence>
<keyword evidence="3" id="KW-0378">Hydrolase</keyword>
<dbReference type="Gene3D" id="3.60.110.10">
    <property type="entry name" value="Carbon-nitrogen hydrolase"/>
    <property type="match status" value="1"/>
</dbReference>
<dbReference type="Proteomes" id="UP000541033">
    <property type="component" value="Unassembled WGS sequence"/>
</dbReference>
<dbReference type="InterPro" id="IPR003010">
    <property type="entry name" value="C-N_Hydrolase"/>
</dbReference>
<comment type="caution">
    <text evidence="3">The sequence shown here is derived from an EMBL/GenBank/DDBJ whole genome shotgun (WGS) entry which is preliminary data.</text>
</comment>
<evidence type="ECO:0000256" key="1">
    <source>
        <dbReference type="ARBA" id="ARBA00010613"/>
    </source>
</evidence>
<dbReference type="PROSITE" id="PS01227">
    <property type="entry name" value="UPF0012"/>
    <property type="match status" value="1"/>
</dbReference>
<dbReference type="PANTHER" id="PTHR23088">
    <property type="entry name" value="NITRILASE-RELATED"/>
    <property type="match status" value="1"/>
</dbReference>
<dbReference type="EMBL" id="JAAMOX010000001">
    <property type="protein sequence ID" value="NIH52715.1"/>
    <property type="molecule type" value="Genomic_DNA"/>
</dbReference>
<dbReference type="PANTHER" id="PTHR23088:SF27">
    <property type="entry name" value="DEAMINATED GLUTATHIONE AMIDASE"/>
    <property type="match status" value="1"/>
</dbReference>
<dbReference type="InterPro" id="IPR001110">
    <property type="entry name" value="UPF0012_CS"/>
</dbReference>
<organism evidence="3 4">
    <name type="scientific">Lysinibacter cavernae</name>
    <dbReference type="NCBI Taxonomy" id="1640652"/>
    <lineage>
        <taxon>Bacteria</taxon>
        <taxon>Bacillati</taxon>
        <taxon>Actinomycetota</taxon>
        <taxon>Actinomycetes</taxon>
        <taxon>Micrococcales</taxon>
        <taxon>Microbacteriaceae</taxon>
        <taxon>Lysinibacter</taxon>
    </lineage>
</organism>
<comment type="similarity">
    <text evidence="1">Belongs to the carbon-nitrogen hydrolase superfamily. NIT1/NIT2 family.</text>
</comment>
<dbReference type="RefSeq" id="WP_167147665.1">
    <property type="nucleotide sequence ID" value="NZ_JAAMOX010000001.1"/>
</dbReference>
<dbReference type="GO" id="GO:0016787">
    <property type="term" value="F:hydrolase activity"/>
    <property type="evidence" value="ECO:0007669"/>
    <property type="project" value="UniProtKB-KW"/>
</dbReference>
<dbReference type="Pfam" id="PF00795">
    <property type="entry name" value="CN_hydrolase"/>
    <property type="match status" value="1"/>
</dbReference>
<accession>A0A7X5QZL3</accession>
<keyword evidence="4" id="KW-1185">Reference proteome</keyword>
<dbReference type="InterPro" id="IPR036526">
    <property type="entry name" value="C-N_Hydrolase_sf"/>
</dbReference>
<dbReference type="SUPFAM" id="SSF56317">
    <property type="entry name" value="Carbon-nitrogen hydrolase"/>
    <property type="match status" value="1"/>
</dbReference>
<protein>
    <submittedName>
        <fullName evidence="3">Putative amidohydrolase</fullName>
    </submittedName>
</protein>
<reference evidence="3 4" key="1">
    <citation type="submission" date="2020-02" db="EMBL/GenBank/DDBJ databases">
        <title>Sequencing the genomes of 1000 actinobacteria strains.</title>
        <authorList>
            <person name="Klenk H.-P."/>
        </authorList>
    </citation>
    <scope>NUCLEOTIDE SEQUENCE [LARGE SCALE GENOMIC DNA]</scope>
    <source>
        <strain evidence="3 4">DSM 27960</strain>
    </source>
</reference>
<dbReference type="AlphaFoldDB" id="A0A7X5QZL3"/>
<feature type="domain" description="CN hydrolase" evidence="2">
    <location>
        <begin position="1"/>
        <end position="245"/>
    </location>
</feature>
<proteinExistence type="inferred from homology"/>
<dbReference type="CDD" id="cd07581">
    <property type="entry name" value="nitrilase_3"/>
    <property type="match status" value="1"/>
</dbReference>
<evidence type="ECO:0000259" key="2">
    <source>
        <dbReference type="PROSITE" id="PS50263"/>
    </source>
</evidence>
<sequence>MKIALAQVVTGANLAENLRIVEDRVIEAAERGADLVVFPEATMRAFGNSLLDIAEPLDGPWVTSVRQFARVYGITIIVGVFTQGDNDRVVNTLVVAQPDGLSSYNKMHLFDAFGYAESESVLAGESPTVTTISDVNVGLAVCYDLRFPALFAQNAAAGAVVNVVSASWGAGECKIEQWMLLARARALDTTTFVVACGQADPKAAGVPAVPNAPTGVGHSLVVAPDGTVLAEAGAGEELLVVDLDLTLIESTRRQLPVLANQRFRSVRA</sequence>
<gene>
    <name evidence="3" type="ORF">FHX76_000583</name>
</gene>
<evidence type="ECO:0000313" key="4">
    <source>
        <dbReference type="Proteomes" id="UP000541033"/>
    </source>
</evidence>
<name>A0A7X5QZL3_9MICO</name>
<dbReference type="PROSITE" id="PS50263">
    <property type="entry name" value="CN_HYDROLASE"/>
    <property type="match status" value="1"/>
</dbReference>